<feature type="transmembrane region" description="Helical" evidence="2">
    <location>
        <begin position="138"/>
        <end position="161"/>
    </location>
</feature>
<keyword evidence="2" id="KW-1133">Transmembrane helix</keyword>
<dbReference type="PANTHER" id="PTHR43298">
    <property type="entry name" value="MULTIDRUG RESISTANCE PROTEIN NORM-RELATED"/>
    <property type="match status" value="1"/>
</dbReference>
<keyword evidence="4" id="KW-1185">Reference proteome</keyword>
<dbReference type="InterPro" id="IPR002528">
    <property type="entry name" value="MATE_fam"/>
</dbReference>
<dbReference type="EMBL" id="FWFR01000001">
    <property type="protein sequence ID" value="SLN22022.1"/>
    <property type="molecule type" value="Genomic_DNA"/>
</dbReference>
<reference evidence="3 4" key="1">
    <citation type="submission" date="2017-03" db="EMBL/GenBank/DDBJ databases">
        <authorList>
            <person name="Afonso C.L."/>
            <person name="Miller P.J."/>
            <person name="Scott M.A."/>
            <person name="Spackman E."/>
            <person name="Goraichik I."/>
            <person name="Dimitrov K.M."/>
            <person name="Suarez D.L."/>
            <person name="Swayne D.E."/>
        </authorList>
    </citation>
    <scope>NUCLEOTIDE SEQUENCE [LARGE SCALE GENOMIC DNA]</scope>
    <source>
        <strain evidence="3 4">CECT 7691</strain>
    </source>
</reference>
<dbReference type="GO" id="GO:0015297">
    <property type="term" value="F:antiporter activity"/>
    <property type="evidence" value="ECO:0007669"/>
    <property type="project" value="InterPro"/>
</dbReference>
<feature type="transmembrane region" description="Helical" evidence="2">
    <location>
        <begin position="260"/>
        <end position="280"/>
    </location>
</feature>
<sequence>MASPQLNIRQGTVGPPAQGLAEHLGRTARLAAPVVVSRMGMLVLVSVDTMMTGLHASNELAYLALGSAPMVMLLLLGVGMLMGTAVMTAQAWGAEEYGRCGAIWRVGLKHALGIGIVWGVICLFGEFFYAAIGQEADLAAGAGRVLATFAWQMPALLLYVVTTMFLEALNRPLPGLVVMVVVNILNIGLNHVLIGGGFGVPAMGAVGAVAATGILRWLAAILLILYVLTMAGRDRYGIFAPSGEIAELGRSLRRIGYPMALAQGSETAAFMMIMIFAGYLGTETTAAYQICINLLSLAFMAAVGTGAATGIRVGNAVGRRDPRGMAIAGWAGLFLNGIVTLLLSVVFLTLPDRLAGFYSADPALLAVAVPAVFLCAFVLIPDGAQGVLIGALRGAGDVWVPLVMQVTAFWLLTVPIAAYMCFVVESGARGLVMSILPGVIVATLLGALRFHYVTKRGGRRI</sequence>
<feature type="transmembrane region" description="Helical" evidence="2">
    <location>
        <begin position="67"/>
        <end position="89"/>
    </location>
</feature>
<dbReference type="RefSeq" id="WP_085881899.1">
    <property type="nucleotide sequence ID" value="NZ_FWFR01000001.1"/>
</dbReference>
<dbReference type="InterPro" id="IPR050222">
    <property type="entry name" value="MATE_MdtK"/>
</dbReference>
<dbReference type="InParanoid" id="A0A1Y5RP21"/>
<feature type="transmembrane region" description="Helical" evidence="2">
    <location>
        <begin position="402"/>
        <end position="425"/>
    </location>
</feature>
<feature type="transmembrane region" description="Helical" evidence="2">
    <location>
        <begin position="431"/>
        <end position="452"/>
    </location>
</feature>
<feature type="transmembrane region" description="Helical" evidence="2">
    <location>
        <begin position="205"/>
        <end position="228"/>
    </location>
</feature>
<feature type="transmembrane region" description="Helical" evidence="2">
    <location>
        <begin position="325"/>
        <end position="350"/>
    </location>
</feature>
<feature type="transmembrane region" description="Helical" evidence="2">
    <location>
        <begin position="286"/>
        <end position="313"/>
    </location>
</feature>
<protein>
    <submittedName>
        <fullName evidence="3">Multidrug resistance protein NorM</fullName>
    </submittedName>
</protein>
<dbReference type="AlphaFoldDB" id="A0A1Y5RP21"/>
<gene>
    <name evidence="3" type="primary">norM_1</name>
    <name evidence="3" type="ORF">OCH7691_00570</name>
</gene>
<dbReference type="OrthoDB" id="9780160at2"/>
<dbReference type="GO" id="GO:0005886">
    <property type="term" value="C:plasma membrane"/>
    <property type="evidence" value="ECO:0007669"/>
    <property type="project" value="TreeGrafter"/>
</dbReference>
<keyword evidence="1" id="KW-0813">Transport</keyword>
<dbReference type="NCBIfam" id="TIGR00797">
    <property type="entry name" value="matE"/>
    <property type="match status" value="1"/>
</dbReference>
<feature type="transmembrane region" description="Helical" evidence="2">
    <location>
        <begin position="173"/>
        <end position="193"/>
    </location>
</feature>
<keyword evidence="2" id="KW-0472">Membrane</keyword>
<dbReference type="Pfam" id="PF01554">
    <property type="entry name" value="MatE"/>
    <property type="match status" value="2"/>
</dbReference>
<evidence type="ECO:0000313" key="4">
    <source>
        <dbReference type="Proteomes" id="UP000193200"/>
    </source>
</evidence>
<dbReference type="PANTHER" id="PTHR43298:SF2">
    <property type="entry name" value="FMN_FAD EXPORTER YEEO-RELATED"/>
    <property type="match status" value="1"/>
</dbReference>
<evidence type="ECO:0000256" key="2">
    <source>
        <dbReference type="SAM" id="Phobius"/>
    </source>
</evidence>
<feature type="transmembrane region" description="Helical" evidence="2">
    <location>
        <begin position="362"/>
        <end position="381"/>
    </location>
</feature>
<name>A0A1Y5RP21_9PROT</name>
<evidence type="ECO:0000313" key="3">
    <source>
        <dbReference type="EMBL" id="SLN22022.1"/>
    </source>
</evidence>
<proteinExistence type="predicted"/>
<dbReference type="GO" id="GO:0042910">
    <property type="term" value="F:xenobiotic transmembrane transporter activity"/>
    <property type="evidence" value="ECO:0007669"/>
    <property type="project" value="InterPro"/>
</dbReference>
<accession>A0A1Y5RP21</accession>
<evidence type="ECO:0000256" key="1">
    <source>
        <dbReference type="ARBA" id="ARBA00022448"/>
    </source>
</evidence>
<dbReference type="Proteomes" id="UP000193200">
    <property type="component" value="Unassembled WGS sequence"/>
</dbReference>
<keyword evidence="2" id="KW-0812">Transmembrane</keyword>
<organism evidence="3 4">
    <name type="scientific">Oceanibacterium hippocampi</name>
    <dbReference type="NCBI Taxonomy" id="745714"/>
    <lineage>
        <taxon>Bacteria</taxon>
        <taxon>Pseudomonadati</taxon>
        <taxon>Pseudomonadota</taxon>
        <taxon>Alphaproteobacteria</taxon>
        <taxon>Sneathiellales</taxon>
        <taxon>Sneathiellaceae</taxon>
        <taxon>Oceanibacterium</taxon>
    </lineage>
</organism>
<feature type="transmembrane region" description="Helical" evidence="2">
    <location>
        <begin position="30"/>
        <end position="47"/>
    </location>
</feature>
<feature type="transmembrane region" description="Helical" evidence="2">
    <location>
        <begin position="110"/>
        <end position="132"/>
    </location>
</feature>